<dbReference type="InterPro" id="IPR036390">
    <property type="entry name" value="WH_DNA-bd_sf"/>
</dbReference>
<dbReference type="Pfam" id="PF03466">
    <property type="entry name" value="LysR_substrate"/>
    <property type="match status" value="1"/>
</dbReference>
<name>A0A412FLE9_9FIRM</name>
<dbReference type="InterPro" id="IPR005119">
    <property type="entry name" value="LysR_subst-bd"/>
</dbReference>
<dbReference type="Proteomes" id="UP000284178">
    <property type="component" value="Unassembled WGS sequence"/>
</dbReference>
<dbReference type="AlphaFoldDB" id="A0A412FLE9"/>
<comment type="similarity">
    <text evidence="1">Belongs to the LysR transcriptional regulatory family.</text>
</comment>
<dbReference type="PANTHER" id="PTHR30346">
    <property type="entry name" value="TRANSCRIPTIONAL DUAL REGULATOR HCAR-RELATED"/>
    <property type="match status" value="1"/>
</dbReference>
<organism evidence="6 7">
    <name type="scientific">Holdemania filiformis</name>
    <dbReference type="NCBI Taxonomy" id="61171"/>
    <lineage>
        <taxon>Bacteria</taxon>
        <taxon>Bacillati</taxon>
        <taxon>Bacillota</taxon>
        <taxon>Erysipelotrichia</taxon>
        <taxon>Erysipelotrichales</taxon>
        <taxon>Erysipelotrichaceae</taxon>
        <taxon>Holdemania</taxon>
    </lineage>
</organism>
<evidence type="ECO:0000256" key="4">
    <source>
        <dbReference type="ARBA" id="ARBA00023163"/>
    </source>
</evidence>
<dbReference type="Gene3D" id="3.40.190.290">
    <property type="match status" value="1"/>
</dbReference>
<protein>
    <submittedName>
        <fullName evidence="6">LysR family transcriptional regulator</fullName>
    </submittedName>
</protein>
<proteinExistence type="inferred from homology"/>
<evidence type="ECO:0000259" key="5">
    <source>
        <dbReference type="PROSITE" id="PS50931"/>
    </source>
</evidence>
<dbReference type="GO" id="GO:0032993">
    <property type="term" value="C:protein-DNA complex"/>
    <property type="evidence" value="ECO:0007669"/>
    <property type="project" value="TreeGrafter"/>
</dbReference>
<evidence type="ECO:0000256" key="1">
    <source>
        <dbReference type="ARBA" id="ARBA00009437"/>
    </source>
</evidence>
<dbReference type="SUPFAM" id="SSF53850">
    <property type="entry name" value="Periplasmic binding protein-like II"/>
    <property type="match status" value="1"/>
</dbReference>
<evidence type="ECO:0000313" key="6">
    <source>
        <dbReference type="EMBL" id="RGR68960.1"/>
    </source>
</evidence>
<dbReference type="SUPFAM" id="SSF46785">
    <property type="entry name" value="Winged helix' DNA-binding domain"/>
    <property type="match status" value="1"/>
</dbReference>
<dbReference type="GeneID" id="83016788"/>
<dbReference type="PANTHER" id="PTHR30346:SF28">
    <property type="entry name" value="HTH-TYPE TRANSCRIPTIONAL REGULATOR CYNR"/>
    <property type="match status" value="1"/>
</dbReference>
<evidence type="ECO:0000256" key="2">
    <source>
        <dbReference type="ARBA" id="ARBA00023015"/>
    </source>
</evidence>
<dbReference type="PRINTS" id="PR00039">
    <property type="entry name" value="HTHLYSR"/>
</dbReference>
<keyword evidence="2" id="KW-0805">Transcription regulation</keyword>
<keyword evidence="4" id="KW-0804">Transcription</keyword>
<evidence type="ECO:0000313" key="7">
    <source>
        <dbReference type="Proteomes" id="UP000284178"/>
    </source>
</evidence>
<dbReference type="RefSeq" id="WP_117895974.1">
    <property type="nucleotide sequence ID" value="NZ_CABJCV010000025.1"/>
</dbReference>
<comment type="caution">
    <text evidence="6">The sequence shown here is derived from an EMBL/GenBank/DDBJ whole genome shotgun (WGS) entry which is preliminary data.</text>
</comment>
<keyword evidence="7" id="KW-1185">Reference proteome</keyword>
<sequence length="297" mass="33462">MNLNQLIYFATLAQLQHVTRASEKLNIAQPSLSKAIANLEQELGVDLFEKQGRNVVLTRQGKLYLDYVEKALESLEEGRSALQRMQTELDQRIDIGFVSSLQARMMPQLLADYRKTTGSQTRFACYEGTTVTLLEQLEEGTLDLALGSEPQDSVRFGSDPVFRQELVVLTPKTARWQTVSSLSLEQVAAQPLILHTRNTGMRKIVLDLFDEAGLKPNVAEEATEESMIASLVAMELGVAVVSLSPAVQLPTVHIVKLDHPKNYRYIHLIYLRHHYLSLAVRHFQNYVLKWAKTSSAR</sequence>
<accession>A0A412FLE9</accession>
<dbReference type="InterPro" id="IPR036388">
    <property type="entry name" value="WH-like_DNA-bd_sf"/>
</dbReference>
<evidence type="ECO:0000256" key="3">
    <source>
        <dbReference type="ARBA" id="ARBA00023125"/>
    </source>
</evidence>
<dbReference type="GO" id="GO:0003700">
    <property type="term" value="F:DNA-binding transcription factor activity"/>
    <property type="evidence" value="ECO:0007669"/>
    <property type="project" value="InterPro"/>
</dbReference>
<reference evidence="6 7" key="1">
    <citation type="submission" date="2018-08" db="EMBL/GenBank/DDBJ databases">
        <title>A genome reference for cultivated species of the human gut microbiota.</title>
        <authorList>
            <person name="Zou Y."/>
            <person name="Xue W."/>
            <person name="Luo G."/>
        </authorList>
    </citation>
    <scope>NUCLEOTIDE SEQUENCE [LARGE SCALE GENOMIC DNA]</scope>
    <source>
        <strain evidence="6 7">AF24-29</strain>
    </source>
</reference>
<dbReference type="Pfam" id="PF00126">
    <property type="entry name" value="HTH_1"/>
    <property type="match status" value="1"/>
</dbReference>
<feature type="domain" description="HTH lysR-type" evidence="5">
    <location>
        <begin position="1"/>
        <end position="58"/>
    </location>
</feature>
<dbReference type="FunFam" id="1.10.10.10:FF:000001">
    <property type="entry name" value="LysR family transcriptional regulator"/>
    <property type="match status" value="1"/>
</dbReference>
<dbReference type="GO" id="GO:0003677">
    <property type="term" value="F:DNA binding"/>
    <property type="evidence" value="ECO:0007669"/>
    <property type="project" value="UniProtKB-KW"/>
</dbReference>
<keyword evidence="3" id="KW-0238">DNA-binding</keyword>
<dbReference type="EMBL" id="QRUP01000025">
    <property type="protein sequence ID" value="RGR68960.1"/>
    <property type="molecule type" value="Genomic_DNA"/>
</dbReference>
<dbReference type="InterPro" id="IPR000847">
    <property type="entry name" value="LysR_HTH_N"/>
</dbReference>
<dbReference type="Gene3D" id="1.10.10.10">
    <property type="entry name" value="Winged helix-like DNA-binding domain superfamily/Winged helix DNA-binding domain"/>
    <property type="match status" value="1"/>
</dbReference>
<dbReference type="PROSITE" id="PS50931">
    <property type="entry name" value="HTH_LYSR"/>
    <property type="match status" value="1"/>
</dbReference>
<gene>
    <name evidence="6" type="ORF">DWY25_15425</name>
</gene>